<evidence type="ECO:0000256" key="1">
    <source>
        <dbReference type="ARBA" id="ARBA00001311"/>
    </source>
</evidence>
<evidence type="ECO:0000256" key="6">
    <source>
        <dbReference type="PIRSR" id="PIRSR001221-2"/>
    </source>
</evidence>
<dbReference type="InterPro" id="IPR020556">
    <property type="entry name" value="Amidase_CS"/>
</dbReference>
<dbReference type="InterPro" id="IPR023631">
    <property type="entry name" value="Amidase_dom"/>
</dbReference>
<dbReference type="OrthoDB" id="6428749at2759"/>
<proteinExistence type="inferred from homology"/>
<organism evidence="8 9">
    <name type="scientific">Monilinia vaccinii-corymbosi</name>
    <dbReference type="NCBI Taxonomy" id="61207"/>
    <lineage>
        <taxon>Eukaryota</taxon>
        <taxon>Fungi</taxon>
        <taxon>Dikarya</taxon>
        <taxon>Ascomycota</taxon>
        <taxon>Pezizomycotina</taxon>
        <taxon>Leotiomycetes</taxon>
        <taxon>Helotiales</taxon>
        <taxon>Sclerotiniaceae</taxon>
        <taxon>Monilinia</taxon>
    </lineage>
</organism>
<dbReference type="SUPFAM" id="SSF75304">
    <property type="entry name" value="Amidase signature (AS) enzymes"/>
    <property type="match status" value="1"/>
</dbReference>
<feature type="active site" description="Charge relay system" evidence="5">
    <location>
        <position position="201"/>
    </location>
</feature>
<dbReference type="PROSITE" id="PS00571">
    <property type="entry name" value="AMIDASES"/>
    <property type="match status" value="1"/>
</dbReference>
<dbReference type="InterPro" id="IPR036928">
    <property type="entry name" value="AS_sf"/>
</dbReference>
<reference evidence="8" key="1">
    <citation type="submission" date="2020-10" db="EMBL/GenBank/DDBJ databases">
        <title>Genome Sequence of Monilinia vaccinii-corymbosi Sheds Light on Mummy Berry Disease Infection of Blueberry and Mating Type.</title>
        <authorList>
            <person name="Yow A.G."/>
            <person name="Zhang Y."/>
            <person name="Bansal K."/>
            <person name="Eacker S.M."/>
            <person name="Sullivan S."/>
            <person name="Liachko I."/>
            <person name="Cubeta M.A."/>
            <person name="Rollins J.A."/>
            <person name="Ashrafi H."/>
        </authorList>
    </citation>
    <scope>NUCLEOTIDE SEQUENCE</scope>
    <source>
        <strain evidence="8">RL-1</strain>
    </source>
</reference>
<dbReference type="GO" id="GO:0004040">
    <property type="term" value="F:amidase activity"/>
    <property type="evidence" value="ECO:0007669"/>
    <property type="project" value="UniProtKB-EC"/>
</dbReference>
<dbReference type="PIRSF" id="PIRSF001221">
    <property type="entry name" value="Amidase_fungi"/>
    <property type="match status" value="1"/>
</dbReference>
<dbReference type="EC" id="3.5.1.4" evidence="3"/>
<name>A0A8A3PGK5_9HELO</name>
<accession>A0A8A3PGK5</accession>
<evidence type="ECO:0000259" key="7">
    <source>
        <dbReference type="Pfam" id="PF01425"/>
    </source>
</evidence>
<dbReference type="PANTHER" id="PTHR46072">
    <property type="entry name" value="AMIDASE-RELATED-RELATED"/>
    <property type="match status" value="1"/>
</dbReference>
<feature type="active site" description="Acyl-ester intermediate" evidence="5">
    <location>
        <position position="225"/>
    </location>
</feature>
<keyword evidence="4" id="KW-0378">Hydrolase</keyword>
<dbReference type="Pfam" id="PF01425">
    <property type="entry name" value="Amidase"/>
    <property type="match status" value="1"/>
</dbReference>
<comment type="catalytic activity">
    <reaction evidence="1">
        <text>a monocarboxylic acid amide + H2O = a monocarboxylate + NH4(+)</text>
        <dbReference type="Rhea" id="RHEA:12020"/>
        <dbReference type="ChEBI" id="CHEBI:15377"/>
        <dbReference type="ChEBI" id="CHEBI:28938"/>
        <dbReference type="ChEBI" id="CHEBI:35757"/>
        <dbReference type="ChEBI" id="CHEBI:83628"/>
        <dbReference type="EC" id="3.5.1.4"/>
    </reaction>
</comment>
<evidence type="ECO:0000256" key="4">
    <source>
        <dbReference type="ARBA" id="ARBA00022801"/>
    </source>
</evidence>
<feature type="binding site" evidence="6">
    <location>
        <position position="201"/>
    </location>
    <ligand>
        <name>substrate</name>
    </ligand>
</feature>
<feature type="domain" description="Amidase" evidence="7">
    <location>
        <begin position="71"/>
        <end position="547"/>
    </location>
</feature>
<feature type="binding site" evidence="6">
    <location>
        <begin position="222"/>
        <end position="225"/>
    </location>
    <ligand>
        <name>substrate</name>
    </ligand>
</feature>
<evidence type="ECO:0000256" key="5">
    <source>
        <dbReference type="PIRSR" id="PIRSR001221-1"/>
    </source>
</evidence>
<dbReference type="EMBL" id="CP063408">
    <property type="protein sequence ID" value="QSZ34412.1"/>
    <property type="molecule type" value="Genomic_DNA"/>
</dbReference>
<evidence type="ECO:0000256" key="3">
    <source>
        <dbReference type="ARBA" id="ARBA00012922"/>
    </source>
</evidence>
<feature type="binding site" evidence="6">
    <location>
        <position position="175"/>
    </location>
    <ligand>
        <name>substrate</name>
    </ligand>
</feature>
<dbReference type="Gene3D" id="3.90.1300.10">
    <property type="entry name" value="Amidase signature (AS) domain"/>
    <property type="match status" value="1"/>
</dbReference>
<evidence type="ECO:0000313" key="9">
    <source>
        <dbReference type="Proteomes" id="UP000672032"/>
    </source>
</evidence>
<dbReference type="Proteomes" id="UP000672032">
    <property type="component" value="Chromosome 4"/>
</dbReference>
<feature type="active site" description="Charge relay system" evidence="5">
    <location>
        <position position="126"/>
    </location>
</feature>
<evidence type="ECO:0000256" key="2">
    <source>
        <dbReference type="ARBA" id="ARBA00009199"/>
    </source>
</evidence>
<dbReference type="AlphaFoldDB" id="A0A8A3PGK5"/>
<comment type="similarity">
    <text evidence="2">Belongs to the amidase family.</text>
</comment>
<dbReference type="PANTHER" id="PTHR46072:SF9">
    <property type="entry name" value="ACETAMIDASE"/>
    <property type="match status" value="1"/>
</dbReference>
<protein>
    <recommendedName>
        <fullName evidence="3">amidase</fullName>
        <ecNumber evidence="3">3.5.1.4</ecNumber>
    </recommendedName>
</protein>
<evidence type="ECO:0000313" key="8">
    <source>
        <dbReference type="EMBL" id="QSZ34412.1"/>
    </source>
</evidence>
<gene>
    <name evidence="8" type="ORF">DSL72_006004</name>
</gene>
<keyword evidence="9" id="KW-1185">Reference proteome</keyword>
<sequence>MSWQDITKDKKERINASIPPDWRLKSLPPQVSVMGYTGAGIMSSEEVSITNSSATDLVAKMATGELTSVAVTTAFCKRAAIAHQLLNCALEFFPELALARAKELDEYFQKTGKTVGPLHGLPISLKDQFRIKGLETSMGYVSWIGKYEDHNSVLVTLLLKAGAVLYIKTSVPQSLMVGETINNIIGRTVNPYNKNWSCGGSSGGEGANVAFRGGIIGVGTDIGGSIRIPAAFNHLYGLRPSHGRLPYRRLANSMEGQETVHSVCGPIAHSVADMRLFLQSVLAEEPWKYDSKVIPMPWRQSEADIIKSRISSGGLTIGYYDCDGGVLPHPPILRGMKIVVDTLKKSGHEVFQWTPYKHDHSLDLISSIYAADAGKVGQHILLDVSYHTLTRQKDIYKVLEASGEHAIPNMSEFVNTSSAAPSINEIWDIHLKKWAYQCEYLEQFRIIEEKLGREIDAIVAPVAPTAAILHDQFKYYAYTTVVNLLDFTSVVVPVTFADKGLDKKVQGYEALNKLDGVIQDEYDPEAYHGAPVAIQVIGKRLTEERILAIAEEIGKLLGNEVIP</sequence>